<accession>D1YWU9</accession>
<gene>
    <name evidence="1" type="ordered locus">MCP_0849</name>
</gene>
<dbReference type="Pfam" id="PF08889">
    <property type="entry name" value="WbqC"/>
    <property type="match status" value="1"/>
</dbReference>
<keyword evidence="2" id="KW-1185">Reference proteome</keyword>
<dbReference type="KEGG" id="mpd:MCP_0849"/>
<reference evidence="1 2" key="2">
    <citation type="journal article" date="2008" name="Int. J. Syst. Evol. Microbiol.">
        <title>Methanocella paludicola gen. nov., sp. nov., a methane-producing archaeon, the first isolate of the lineage 'Rice Cluster I', and proposal of the new archaeal order Methanocellales ord. nov.</title>
        <authorList>
            <person name="Sakai S."/>
            <person name="Imachi H."/>
            <person name="Hanada S."/>
            <person name="Ohashi A."/>
            <person name="Harada H."/>
            <person name="Kamagata Y."/>
        </authorList>
    </citation>
    <scope>NUCLEOTIDE SEQUENCE [LARGE SCALE GENOMIC DNA]</scope>
    <source>
        <strain evidence="2">DSM 17711 / JCM 13418 / NBRC 101707 / SANAE</strain>
    </source>
</reference>
<proteinExistence type="predicted"/>
<dbReference type="eggNOG" id="arCOG06939">
    <property type="taxonomic scope" value="Archaea"/>
</dbReference>
<dbReference type="EMBL" id="AP011532">
    <property type="protein sequence ID" value="BAI60921.1"/>
    <property type="molecule type" value="Genomic_DNA"/>
</dbReference>
<dbReference type="STRING" id="304371.MCP_0849"/>
<evidence type="ECO:0000313" key="1">
    <source>
        <dbReference type="EMBL" id="BAI60921.1"/>
    </source>
</evidence>
<name>D1YWU9_METPS</name>
<dbReference type="InterPro" id="IPR014985">
    <property type="entry name" value="WbqC"/>
</dbReference>
<dbReference type="PATRIC" id="fig|304371.9.peg.874"/>
<dbReference type="AlphaFoldDB" id="D1YWU9"/>
<dbReference type="GeneID" id="8680883"/>
<dbReference type="Proteomes" id="UP000001882">
    <property type="component" value="Chromosome"/>
</dbReference>
<dbReference type="OrthoDB" id="199543at2157"/>
<dbReference type="RefSeq" id="WP_012899600.1">
    <property type="nucleotide sequence ID" value="NC_013665.1"/>
</dbReference>
<evidence type="ECO:0000313" key="2">
    <source>
        <dbReference type="Proteomes" id="UP000001882"/>
    </source>
</evidence>
<evidence type="ECO:0008006" key="3">
    <source>
        <dbReference type="Google" id="ProtNLM"/>
    </source>
</evidence>
<protein>
    <recommendedName>
        <fullName evidence="3">WbqC-like family protein</fullName>
    </recommendedName>
</protein>
<reference evidence="1 2" key="1">
    <citation type="journal article" date="2007" name="Appl. Environ. Microbiol.">
        <title>Isolation of key methanogens for global methane emission from rice paddy fields: a novel isolate affiliated with the clone cluster rice cluster I.</title>
        <authorList>
            <person name="Sakai S."/>
            <person name="Imachi H."/>
            <person name="Sekiguchi Y."/>
            <person name="Ohashi A."/>
            <person name="Harada H."/>
            <person name="Kamagata Y."/>
        </authorList>
    </citation>
    <scope>NUCLEOTIDE SEQUENCE [LARGE SCALE GENOMIC DNA]</scope>
    <source>
        <strain evidence="2">DSM 17711 / JCM 13418 / NBRC 101707 / SANAE</strain>
    </source>
</reference>
<organism evidence="1 2">
    <name type="scientific">Methanocella paludicola (strain DSM 17711 / JCM 13418 / NBRC 101707 / SANAE)</name>
    <dbReference type="NCBI Taxonomy" id="304371"/>
    <lineage>
        <taxon>Archaea</taxon>
        <taxon>Methanobacteriati</taxon>
        <taxon>Methanobacteriota</taxon>
        <taxon>Stenosarchaea group</taxon>
        <taxon>Methanomicrobia</taxon>
        <taxon>Methanocellales</taxon>
        <taxon>Methanocellaceae</taxon>
        <taxon>Methanocella</taxon>
    </lineage>
</organism>
<dbReference type="InParanoid" id="D1YWU9"/>
<reference evidence="2" key="3">
    <citation type="journal article" date="2011" name="PLoS ONE">
        <title>Genome sequence of a mesophilic hydrogenotrophic methanogen Methanocella paludicola, the first cultivated representative of the order Methanocellales.</title>
        <authorList>
            <person name="Sakai S."/>
            <person name="Takaki Y."/>
            <person name="Shimamura S."/>
            <person name="Sekine M."/>
            <person name="Tajima T."/>
            <person name="Kosugi H."/>
            <person name="Ichikawa N."/>
            <person name="Tasumi E."/>
            <person name="Hiraki A.T."/>
            <person name="Shimizu A."/>
            <person name="Kato Y."/>
            <person name="Nishiko R."/>
            <person name="Mori K."/>
            <person name="Fujita N."/>
            <person name="Imachi H."/>
            <person name="Takai K."/>
        </authorList>
    </citation>
    <scope>NUCLEOTIDE SEQUENCE [LARGE SCALE GENOMIC DNA]</scope>
    <source>
        <strain evidence="2">DSM 17711 / JCM 13418 / NBRC 101707 / SANAE</strain>
    </source>
</reference>
<sequence length="220" mass="25496">MKVAIHQPNYLPWWGFFEKMSRADVFVLLDTVQFSKDSFTQRTRIRTKDGWMWLTIPVRKEYHFKPINEVRLPEDGKWMKKHKASIVANYSKCEHYDEWLVDGYYGQEPRTLREFNEAGIFYLKKKLGIATRIVRASELGIATGLKATDLIIDIVKKAGGDTYISGSGGDKYQDASSYEANGIKLEYASIRPEEYKQRWGGFQPYMSALDRIFNVGGIRQ</sequence>